<dbReference type="GeneID" id="104707188"/>
<protein>
    <submittedName>
        <fullName evidence="2">Uncharacterized protein LOC104707188</fullName>
    </submittedName>
</protein>
<evidence type="ECO:0000313" key="1">
    <source>
        <dbReference type="Proteomes" id="UP000694864"/>
    </source>
</evidence>
<reference evidence="1" key="1">
    <citation type="journal article" date="2014" name="Nat. Commun.">
        <title>The emerging biofuel crop Camelina sativa retains a highly undifferentiated hexaploid genome structure.</title>
        <authorList>
            <person name="Kagale S."/>
            <person name="Koh C."/>
            <person name="Nixon J."/>
            <person name="Bollina V."/>
            <person name="Clarke W.E."/>
            <person name="Tuteja R."/>
            <person name="Spillane C."/>
            <person name="Robinson S.J."/>
            <person name="Links M.G."/>
            <person name="Clarke C."/>
            <person name="Higgins E.E."/>
            <person name="Huebert T."/>
            <person name="Sharpe A.G."/>
            <person name="Parkin I.A."/>
        </authorList>
    </citation>
    <scope>NUCLEOTIDE SEQUENCE [LARGE SCALE GENOMIC DNA]</scope>
    <source>
        <strain evidence="1">cv. DH55</strain>
    </source>
</reference>
<gene>
    <name evidence="2" type="primary">LOC104707188</name>
</gene>
<keyword evidence="1" id="KW-1185">Reference proteome</keyword>
<dbReference type="PANTHER" id="PTHR33116:SF86">
    <property type="entry name" value="REVERSE TRANSCRIPTASE DOMAIN-CONTAINING PROTEIN"/>
    <property type="match status" value="1"/>
</dbReference>
<dbReference type="Proteomes" id="UP000694864">
    <property type="component" value="Chromosome 1"/>
</dbReference>
<name>A0ABM0T6X0_CAMSA</name>
<dbReference type="PANTHER" id="PTHR33116">
    <property type="entry name" value="REVERSE TRANSCRIPTASE ZINC-BINDING DOMAIN-CONTAINING PROTEIN-RELATED-RELATED"/>
    <property type="match status" value="1"/>
</dbReference>
<proteinExistence type="predicted"/>
<evidence type="ECO:0000313" key="2">
    <source>
        <dbReference type="RefSeq" id="XP_010421790.1"/>
    </source>
</evidence>
<sequence>MDLLHEHFDPMNVDLIGALPLGSCPSADSLGWHFTKSGKYTVEKDQCGAILDILKQYEAVSRQQINFAKSSIQFGHTVDEGVRTEMQEVLGITNLGGMGSYMGLPESLGGSKTQVFSFVSDKLQNRTNGWTAKLLSKGGKEVMIKSVATVVPTFVMSCFRIPKTITSKLTSALANFWWSTHGQSGGMHWLAWEKLCCSKQLGGLGVRNVDDFNSALLAKQ</sequence>
<dbReference type="RefSeq" id="XP_010421790.1">
    <property type="nucleotide sequence ID" value="XM_010423488.1"/>
</dbReference>
<accession>A0ABM0T6X0</accession>
<reference evidence="2" key="2">
    <citation type="submission" date="2025-08" db="UniProtKB">
        <authorList>
            <consortium name="RefSeq"/>
        </authorList>
    </citation>
    <scope>IDENTIFICATION</scope>
    <source>
        <tissue evidence="2">Leaf</tissue>
    </source>
</reference>
<organism evidence="1 2">
    <name type="scientific">Camelina sativa</name>
    <name type="common">False flax</name>
    <name type="synonym">Myagrum sativum</name>
    <dbReference type="NCBI Taxonomy" id="90675"/>
    <lineage>
        <taxon>Eukaryota</taxon>
        <taxon>Viridiplantae</taxon>
        <taxon>Streptophyta</taxon>
        <taxon>Embryophyta</taxon>
        <taxon>Tracheophyta</taxon>
        <taxon>Spermatophyta</taxon>
        <taxon>Magnoliopsida</taxon>
        <taxon>eudicotyledons</taxon>
        <taxon>Gunneridae</taxon>
        <taxon>Pentapetalae</taxon>
        <taxon>rosids</taxon>
        <taxon>malvids</taxon>
        <taxon>Brassicales</taxon>
        <taxon>Brassicaceae</taxon>
        <taxon>Camelineae</taxon>
        <taxon>Camelina</taxon>
    </lineage>
</organism>